<evidence type="ECO:0000256" key="9">
    <source>
        <dbReference type="ARBA" id="ARBA00048048"/>
    </source>
</evidence>
<comment type="caution">
    <text evidence="13">The sequence shown here is derived from an EMBL/GenBank/DDBJ whole genome shotgun (WGS) entry which is preliminary data.</text>
</comment>
<keyword evidence="4 10" id="KW-1133">Transmembrane helix</keyword>
<keyword evidence="5 10" id="KW-0472">Membrane</keyword>
<evidence type="ECO:0000259" key="12">
    <source>
        <dbReference type="Pfam" id="PF01529"/>
    </source>
</evidence>
<evidence type="ECO:0000256" key="8">
    <source>
        <dbReference type="ARBA" id="ARBA00023315"/>
    </source>
</evidence>
<comment type="subcellular location">
    <subcellularLocation>
        <location evidence="1">Membrane</location>
        <topology evidence="1">Multi-pass membrane protein</topology>
    </subcellularLocation>
</comment>
<dbReference type="Proteomes" id="UP000654370">
    <property type="component" value="Unassembled WGS sequence"/>
</dbReference>
<keyword evidence="14" id="KW-1185">Reference proteome</keyword>
<dbReference type="OrthoDB" id="9909019at2759"/>
<evidence type="ECO:0000313" key="14">
    <source>
        <dbReference type="Proteomes" id="UP000654370"/>
    </source>
</evidence>
<evidence type="ECO:0000256" key="3">
    <source>
        <dbReference type="ARBA" id="ARBA00022692"/>
    </source>
</evidence>
<evidence type="ECO:0000256" key="11">
    <source>
        <dbReference type="SAM" id="MobiDB-lite"/>
    </source>
</evidence>
<keyword evidence="8 10" id="KW-0012">Acyltransferase</keyword>
<dbReference type="InterPro" id="IPR001594">
    <property type="entry name" value="Palmitoyltrfase_DHHC"/>
</dbReference>
<feature type="transmembrane region" description="Helical" evidence="10">
    <location>
        <begin position="270"/>
        <end position="289"/>
    </location>
</feature>
<feature type="region of interest" description="Disordered" evidence="11">
    <location>
        <begin position="365"/>
        <end position="394"/>
    </location>
</feature>
<dbReference type="AlphaFoldDB" id="A0A8H7PKH4"/>
<dbReference type="GO" id="GO:0016020">
    <property type="term" value="C:membrane"/>
    <property type="evidence" value="ECO:0007669"/>
    <property type="project" value="UniProtKB-SubCell"/>
</dbReference>
<proteinExistence type="inferred from homology"/>
<dbReference type="GO" id="GO:0019706">
    <property type="term" value="F:protein-cysteine S-palmitoyltransferase activity"/>
    <property type="evidence" value="ECO:0007669"/>
    <property type="project" value="UniProtKB-EC"/>
</dbReference>
<feature type="transmembrane region" description="Helical" evidence="10">
    <location>
        <begin position="54"/>
        <end position="74"/>
    </location>
</feature>
<evidence type="ECO:0000256" key="6">
    <source>
        <dbReference type="ARBA" id="ARBA00023139"/>
    </source>
</evidence>
<feature type="region of interest" description="Disordered" evidence="11">
    <location>
        <begin position="149"/>
        <end position="208"/>
    </location>
</feature>
<evidence type="ECO:0000256" key="10">
    <source>
        <dbReference type="RuleBase" id="RU079119"/>
    </source>
</evidence>
<dbReference type="PROSITE" id="PS50216">
    <property type="entry name" value="DHHC"/>
    <property type="match status" value="1"/>
</dbReference>
<feature type="domain" description="Palmitoyltransferase DHHC" evidence="12">
    <location>
        <begin position="221"/>
        <end position="336"/>
    </location>
</feature>
<evidence type="ECO:0000256" key="2">
    <source>
        <dbReference type="ARBA" id="ARBA00022679"/>
    </source>
</evidence>
<name>A0A8H7PKH4_MORIS</name>
<reference evidence="13" key="1">
    <citation type="submission" date="2020-12" db="EMBL/GenBank/DDBJ databases">
        <title>Metabolic potential, ecology and presence of endohyphal bacteria is reflected in genomic diversity of Mucoromycotina.</title>
        <authorList>
            <person name="Muszewska A."/>
            <person name="Okrasinska A."/>
            <person name="Steczkiewicz K."/>
            <person name="Drgas O."/>
            <person name="Orlowska M."/>
            <person name="Perlinska-Lenart U."/>
            <person name="Aleksandrzak-Piekarczyk T."/>
            <person name="Szatraj K."/>
            <person name="Zielenkiewicz U."/>
            <person name="Pilsyk S."/>
            <person name="Malc E."/>
            <person name="Mieczkowski P."/>
            <person name="Kruszewska J.S."/>
            <person name="Biernat P."/>
            <person name="Pawlowska J."/>
        </authorList>
    </citation>
    <scope>NUCLEOTIDE SEQUENCE</scope>
    <source>
        <strain evidence="13">WA0000067209</strain>
    </source>
</reference>
<comment type="domain">
    <text evidence="10">The DHHC domain is required for palmitoyltransferase activity.</text>
</comment>
<accession>A0A8H7PKH4</accession>
<evidence type="ECO:0000313" key="13">
    <source>
        <dbReference type="EMBL" id="KAG2175586.1"/>
    </source>
</evidence>
<gene>
    <name evidence="13" type="ORF">INT43_001233</name>
</gene>
<evidence type="ECO:0000256" key="4">
    <source>
        <dbReference type="ARBA" id="ARBA00022989"/>
    </source>
</evidence>
<sequence length="466" mass="52763">MPSSNPADQQQACGCSTDSPIYARMWPLIFFVSALTDFPMPPPKGKKQGQHRDWGFLPVFVVLGIIAIATYSYIDRVCVKLLAIGQRNLAIGYLVPFCFFLFMLLFAYARIVTRKPGSPSKSTSATATPNKLERETSFPVQALLNVAELDNHRTDDTNSENNPPTPQEEEEPASSPTDEHSATNTTPEPSQDEKSLIPGKAEKGAESSRPHINFESILPEVKWCKTCQCWKPDRTHHCSICDECVLKMDHHCPWVNGCVGYNNYKFFIQFLCYTSAASCWMLITTAIAFAKYGRMDTFDGFTIVALVISGILTFLVGAFTCAHLGLVTLGRTTIENKIYHAWDISRPDHDQKFQFQRTQRIQAEKEKAQREDGAHVERDMEEGRIEKKEQPNKADKNVRLPETFTLTGKNLYNNGVWYNWRDVMGPNVLLWFIPIGNSPGDGIEHRYNSAALEEYNQEERNQKTKN</sequence>
<keyword evidence="2 10" id="KW-0808">Transferase</keyword>
<dbReference type="EMBL" id="JAEPQZ010000011">
    <property type="protein sequence ID" value="KAG2175586.1"/>
    <property type="molecule type" value="Genomic_DNA"/>
</dbReference>
<comment type="catalytic activity">
    <reaction evidence="9 10">
        <text>L-cysteinyl-[protein] + hexadecanoyl-CoA = S-hexadecanoyl-L-cysteinyl-[protein] + CoA</text>
        <dbReference type="Rhea" id="RHEA:36683"/>
        <dbReference type="Rhea" id="RHEA-COMP:10131"/>
        <dbReference type="Rhea" id="RHEA-COMP:11032"/>
        <dbReference type="ChEBI" id="CHEBI:29950"/>
        <dbReference type="ChEBI" id="CHEBI:57287"/>
        <dbReference type="ChEBI" id="CHEBI:57379"/>
        <dbReference type="ChEBI" id="CHEBI:74151"/>
        <dbReference type="EC" id="2.3.1.225"/>
    </reaction>
</comment>
<dbReference type="GO" id="GO:0005783">
    <property type="term" value="C:endoplasmic reticulum"/>
    <property type="evidence" value="ECO:0007669"/>
    <property type="project" value="TreeGrafter"/>
</dbReference>
<dbReference type="InterPro" id="IPR039859">
    <property type="entry name" value="PFA4/ZDH16/20/ERF2-like"/>
</dbReference>
<dbReference type="GO" id="GO:0006612">
    <property type="term" value="P:protein targeting to membrane"/>
    <property type="evidence" value="ECO:0007669"/>
    <property type="project" value="TreeGrafter"/>
</dbReference>
<feature type="compositionally biased region" description="Basic and acidic residues" evidence="11">
    <location>
        <begin position="191"/>
        <end position="208"/>
    </location>
</feature>
<keyword evidence="6" id="KW-0564">Palmitate</keyword>
<organism evidence="13 14">
    <name type="scientific">Mortierella isabellina</name>
    <name type="common">Filamentous fungus</name>
    <name type="synonym">Umbelopsis isabellina</name>
    <dbReference type="NCBI Taxonomy" id="91625"/>
    <lineage>
        <taxon>Eukaryota</taxon>
        <taxon>Fungi</taxon>
        <taxon>Fungi incertae sedis</taxon>
        <taxon>Mucoromycota</taxon>
        <taxon>Mucoromycotina</taxon>
        <taxon>Umbelopsidomycetes</taxon>
        <taxon>Umbelopsidales</taxon>
        <taxon>Umbelopsidaceae</taxon>
        <taxon>Umbelopsis</taxon>
    </lineage>
</organism>
<keyword evidence="7" id="KW-0449">Lipoprotein</keyword>
<evidence type="ECO:0000256" key="5">
    <source>
        <dbReference type="ARBA" id="ARBA00023136"/>
    </source>
</evidence>
<comment type="similarity">
    <text evidence="10">Belongs to the DHHC palmitoyltransferase family.</text>
</comment>
<evidence type="ECO:0000256" key="7">
    <source>
        <dbReference type="ARBA" id="ARBA00023288"/>
    </source>
</evidence>
<dbReference type="Pfam" id="PF01529">
    <property type="entry name" value="DHHC"/>
    <property type="match status" value="1"/>
</dbReference>
<keyword evidence="3 10" id="KW-0812">Transmembrane</keyword>
<feature type="transmembrane region" description="Helical" evidence="10">
    <location>
        <begin position="90"/>
        <end position="111"/>
    </location>
</feature>
<feature type="transmembrane region" description="Helical" evidence="10">
    <location>
        <begin position="301"/>
        <end position="327"/>
    </location>
</feature>
<dbReference type="EC" id="2.3.1.225" evidence="10"/>
<dbReference type="PANTHER" id="PTHR22883">
    <property type="entry name" value="ZINC FINGER DHHC DOMAIN CONTAINING PROTEIN"/>
    <property type="match status" value="1"/>
</dbReference>
<protein>
    <recommendedName>
        <fullName evidence="10">Palmitoyltransferase</fullName>
        <ecNumber evidence="10">2.3.1.225</ecNumber>
    </recommendedName>
</protein>
<evidence type="ECO:0000256" key="1">
    <source>
        <dbReference type="ARBA" id="ARBA00004141"/>
    </source>
</evidence>
<dbReference type="GO" id="GO:0005794">
    <property type="term" value="C:Golgi apparatus"/>
    <property type="evidence" value="ECO:0007669"/>
    <property type="project" value="TreeGrafter"/>
</dbReference>